<protein>
    <submittedName>
        <fullName evidence="2">Uncharacterized protein</fullName>
    </submittedName>
</protein>
<name>A0ABD0PD60_CIRMR</name>
<gene>
    <name evidence="2" type="ORF">M9458_035432</name>
</gene>
<proteinExistence type="predicted"/>
<dbReference type="AlphaFoldDB" id="A0ABD0PD60"/>
<reference evidence="2 3" key="1">
    <citation type="submission" date="2024-05" db="EMBL/GenBank/DDBJ databases">
        <title>Genome sequencing and assembly of Indian major carp, Cirrhinus mrigala (Hamilton, 1822).</title>
        <authorList>
            <person name="Mohindra V."/>
            <person name="Chowdhury L.M."/>
            <person name="Lal K."/>
            <person name="Jena J.K."/>
        </authorList>
    </citation>
    <scope>NUCLEOTIDE SEQUENCE [LARGE SCALE GENOMIC DNA]</scope>
    <source>
        <strain evidence="2">CM1030</strain>
        <tissue evidence="2">Blood</tissue>
    </source>
</reference>
<feature type="non-terminal residue" evidence="2">
    <location>
        <position position="280"/>
    </location>
</feature>
<evidence type="ECO:0000313" key="3">
    <source>
        <dbReference type="Proteomes" id="UP001529510"/>
    </source>
</evidence>
<keyword evidence="3" id="KW-1185">Reference proteome</keyword>
<dbReference type="EMBL" id="JAMKFB020000017">
    <property type="protein sequence ID" value="KAL0170836.1"/>
    <property type="molecule type" value="Genomic_DNA"/>
</dbReference>
<organism evidence="2 3">
    <name type="scientific">Cirrhinus mrigala</name>
    <name type="common">Mrigala</name>
    <dbReference type="NCBI Taxonomy" id="683832"/>
    <lineage>
        <taxon>Eukaryota</taxon>
        <taxon>Metazoa</taxon>
        <taxon>Chordata</taxon>
        <taxon>Craniata</taxon>
        <taxon>Vertebrata</taxon>
        <taxon>Euteleostomi</taxon>
        <taxon>Actinopterygii</taxon>
        <taxon>Neopterygii</taxon>
        <taxon>Teleostei</taxon>
        <taxon>Ostariophysi</taxon>
        <taxon>Cypriniformes</taxon>
        <taxon>Cyprinidae</taxon>
        <taxon>Labeoninae</taxon>
        <taxon>Labeonini</taxon>
        <taxon>Cirrhinus</taxon>
    </lineage>
</organism>
<evidence type="ECO:0000313" key="2">
    <source>
        <dbReference type="EMBL" id="KAL0170836.1"/>
    </source>
</evidence>
<comment type="caution">
    <text evidence="2">The sequence shown here is derived from an EMBL/GenBank/DDBJ whole genome shotgun (WGS) entry which is preliminary data.</text>
</comment>
<feature type="region of interest" description="Disordered" evidence="1">
    <location>
        <begin position="54"/>
        <end position="74"/>
    </location>
</feature>
<dbReference type="Proteomes" id="UP001529510">
    <property type="component" value="Unassembled WGS sequence"/>
</dbReference>
<sequence length="280" mass="30791">MFRFPNRIATFISSLSTELWRKAPSVYVNGKEVWDGGGALSEQKTGLLLQWNSTGNTAAAPDPDHTDTESPQGVPVDLLDVCELEKRSEELNKDEMHEYVHKSLRCVNQMEAPAASLSVLPNCRHSLSDVNLSESALKCLEVTNDRDPVMNEFAFPTTEFQSHSDTDNMRSAFNQLNACAEAVVYDDHERASSASDVLAHPRADIFLGFDSDAGNEALGSPVFDLAALLADSQQVQTPAEPGVGWHFPVGLGLSQMCYCPYVQFPDVSYYPALQDNDNIE</sequence>
<accession>A0ABD0PD60</accession>
<evidence type="ECO:0000256" key="1">
    <source>
        <dbReference type="SAM" id="MobiDB-lite"/>
    </source>
</evidence>